<name>A0A2K1X7F5_POPTR</name>
<dbReference type="Proteomes" id="UP000006729">
    <property type="component" value="Chromosome 17"/>
</dbReference>
<dbReference type="EMBL" id="CM009306">
    <property type="protein sequence ID" value="PNS96710.1"/>
    <property type="molecule type" value="Genomic_DNA"/>
</dbReference>
<protein>
    <submittedName>
        <fullName evidence="1">Uncharacterized protein</fullName>
    </submittedName>
</protein>
<dbReference type="AlphaFoldDB" id="A0A2K1X7F5"/>
<dbReference type="InterPro" id="IPR032675">
    <property type="entry name" value="LRR_dom_sf"/>
</dbReference>
<evidence type="ECO:0000313" key="2">
    <source>
        <dbReference type="Proteomes" id="UP000006729"/>
    </source>
</evidence>
<reference evidence="1 2" key="1">
    <citation type="journal article" date="2006" name="Science">
        <title>The genome of black cottonwood, Populus trichocarpa (Torr. &amp; Gray).</title>
        <authorList>
            <person name="Tuskan G.A."/>
            <person name="Difazio S."/>
            <person name="Jansson S."/>
            <person name="Bohlmann J."/>
            <person name="Grigoriev I."/>
            <person name="Hellsten U."/>
            <person name="Putnam N."/>
            <person name="Ralph S."/>
            <person name="Rombauts S."/>
            <person name="Salamov A."/>
            <person name="Schein J."/>
            <person name="Sterck L."/>
            <person name="Aerts A."/>
            <person name="Bhalerao R.R."/>
            <person name="Bhalerao R.P."/>
            <person name="Blaudez D."/>
            <person name="Boerjan W."/>
            <person name="Brun A."/>
            <person name="Brunner A."/>
            <person name="Busov V."/>
            <person name="Campbell M."/>
            <person name="Carlson J."/>
            <person name="Chalot M."/>
            <person name="Chapman J."/>
            <person name="Chen G.L."/>
            <person name="Cooper D."/>
            <person name="Coutinho P.M."/>
            <person name="Couturier J."/>
            <person name="Covert S."/>
            <person name="Cronk Q."/>
            <person name="Cunningham R."/>
            <person name="Davis J."/>
            <person name="Degroeve S."/>
            <person name="Dejardin A."/>
            <person name="Depamphilis C."/>
            <person name="Detter J."/>
            <person name="Dirks B."/>
            <person name="Dubchak I."/>
            <person name="Duplessis S."/>
            <person name="Ehlting J."/>
            <person name="Ellis B."/>
            <person name="Gendler K."/>
            <person name="Goodstein D."/>
            <person name="Gribskov M."/>
            <person name="Grimwood J."/>
            <person name="Groover A."/>
            <person name="Gunter L."/>
            <person name="Hamberger B."/>
            <person name="Heinze B."/>
            <person name="Helariutta Y."/>
            <person name="Henrissat B."/>
            <person name="Holligan D."/>
            <person name="Holt R."/>
            <person name="Huang W."/>
            <person name="Islam-Faridi N."/>
            <person name="Jones S."/>
            <person name="Jones-Rhoades M."/>
            <person name="Jorgensen R."/>
            <person name="Joshi C."/>
            <person name="Kangasjarvi J."/>
            <person name="Karlsson J."/>
            <person name="Kelleher C."/>
            <person name="Kirkpatrick R."/>
            <person name="Kirst M."/>
            <person name="Kohler A."/>
            <person name="Kalluri U."/>
            <person name="Larimer F."/>
            <person name="Leebens-Mack J."/>
            <person name="Leple J.C."/>
            <person name="Locascio P."/>
            <person name="Lou Y."/>
            <person name="Lucas S."/>
            <person name="Martin F."/>
            <person name="Montanini B."/>
            <person name="Napoli C."/>
            <person name="Nelson D.R."/>
            <person name="Nelson C."/>
            <person name="Nieminen K."/>
            <person name="Nilsson O."/>
            <person name="Pereda V."/>
            <person name="Peter G."/>
            <person name="Philippe R."/>
            <person name="Pilate G."/>
            <person name="Poliakov A."/>
            <person name="Razumovskaya J."/>
            <person name="Richardson P."/>
            <person name="Rinaldi C."/>
            <person name="Ritland K."/>
            <person name="Rouze P."/>
            <person name="Ryaboy D."/>
            <person name="Schmutz J."/>
            <person name="Schrader J."/>
            <person name="Segerman B."/>
            <person name="Shin H."/>
            <person name="Siddiqui A."/>
            <person name="Sterky F."/>
            <person name="Terry A."/>
            <person name="Tsai C.J."/>
            <person name="Uberbacher E."/>
            <person name="Unneberg P."/>
            <person name="Vahala J."/>
            <person name="Wall K."/>
            <person name="Wessler S."/>
            <person name="Yang G."/>
            <person name="Yin T."/>
            <person name="Douglas C."/>
            <person name="Marra M."/>
            <person name="Sandberg G."/>
            <person name="Van de Peer Y."/>
            <person name="Rokhsar D."/>
        </authorList>
    </citation>
    <scope>NUCLEOTIDE SEQUENCE [LARGE SCALE GENOMIC DNA]</scope>
    <source>
        <strain evidence="2">cv. Nisqually</strain>
    </source>
</reference>
<dbReference type="Gene3D" id="3.80.10.10">
    <property type="entry name" value="Ribonuclease Inhibitor"/>
    <property type="match status" value="1"/>
</dbReference>
<organism evidence="1 2">
    <name type="scientific">Populus trichocarpa</name>
    <name type="common">Western balsam poplar</name>
    <name type="synonym">Populus balsamifera subsp. trichocarpa</name>
    <dbReference type="NCBI Taxonomy" id="3694"/>
    <lineage>
        <taxon>Eukaryota</taxon>
        <taxon>Viridiplantae</taxon>
        <taxon>Streptophyta</taxon>
        <taxon>Embryophyta</taxon>
        <taxon>Tracheophyta</taxon>
        <taxon>Spermatophyta</taxon>
        <taxon>Magnoliopsida</taxon>
        <taxon>eudicotyledons</taxon>
        <taxon>Gunneridae</taxon>
        <taxon>Pentapetalae</taxon>
        <taxon>rosids</taxon>
        <taxon>fabids</taxon>
        <taxon>Malpighiales</taxon>
        <taxon>Salicaceae</taxon>
        <taxon>Saliceae</taxon>
        <taxon>Populus</taxon>
    </lineage>
</organism>
<keyword evidence="2" id="KW-1185">Reference proteome</keyword>
<evidence type="ECO:0000313" key="1">
    <source>
        <dbReference type="EMBL" id="PNS96710.1"/>
    </source>
</evidence>
<proteinExistence type="predicted"/>
<sequence length="195" mass="22227">MVPKITQVSLSSPSHPCMKKTRWIYDVLSFRGEDTRFSSSIWCLDEVVKILECMWIHLRLGNRQGNLKKHLINMKMLPGTTEKRFMLCDELDSRNCNIEEESISSDLGCLSSLRLLNPSGNNFPTLHASFRGVSKLERLYMDNRKRLEPLVGVFHKRQASSGGGIRRKNHGPVNLLACNWCLPIVNCSPKTRNSP</sequence>
<accession>A0A2K1X7F5</accession>
<gene>
    <name evidence="1" type="ORF">POPTR_017G133100</name>
</gene>
<dbReference type="SUPFAM" id="SSF52058">
    <property type="entry name" value="L domain-like"/>
    <property type="match status" value="1"/>
</dbReference>
<dbReference type="InParanoid" id="A0A2K1X7F5"/>